<protein>
    <submittedName>
        <fullName evidence="3">Uncharacterized protein</fullName>
    </submittedName>
</protein>
<sequence length="77" mass="8217">MTMLHYLGTDNRGIEVEWFFFGVLLRDVAVVLLMALVVRDVLRPDADVVRTSWPGVDDPAGVRSTGPATGLSCGGAG</sequence>
<evidence type="ECO:0000256" key="2">
    <source>
        <dbReference type="SAM" id="Phobius"/>
    </source>
</evidence>
<proteinExistence type="predicted"/>
<gene>
    <name evidence="3" type="ORF">U6N30_29740</name>
</gene>
<dbReference type="EMBL" id="CP141261">
    <property type="protein sequence ID" value="WRL63774.1"/>
    <property type="molecule type" value="Genomic_DNA"/>
</dbReference>
<feature type="region of interest" description="Disordered" evidence="1">
    <location>
        <begin position="58"/>
        <end position="77"/>
    </location>
</feature>
<reference evidence="3 4" key="1">
    <citation type="submission" date="2023-12" db="EMBL/GenBank/DDBJ databases">
        <title>Blastococcus brunescens sp. nov., an actonobacterium isolated from sandstone collected in sahara desert.</title>
        <authorList>
            <person name="Gtari M."/>
            <person name="Ghodhbane F."/>
        </authorList>
    </citation>
    <scope>NUCLEOTIDE SEQUENCE [LARGE SCALE GENOMIC DNA]</scope>
    <source>
        <strain evidence="3 4">BMG 8361</strain>
    </source>
</reference>
<keyword evidence="4" id="KW-1185">Reference proteome</keyword>
<name>A0ABZ1AYZ6_9ACTN</name>
<organism evidence="3 4">
    <name type="scientific">Blastococcus brunescens</name>
    <dbReference type="NCBI Taxonomy" id="1564165"/>
    <lineage>
        <taxon>Bacteria</taxon>
        <taxon>Bacillati</taxon>
        <taxon>Actinomycetota</taxon>
        <taxon>Actinomycetes</taxon>
        <taxon>Geodermatophilales</taxon>
        <taxon>Geodermatophilaceae</taxon>
        <taxon>Blastococcus</taxon>
    </lineage>
</organism>
<dbReference type="Proteomes" id="UP001324287">
    <property type="component" value="Chromosome"/>
</dbReference>
<dbReference type="RefSeq" id="WP_324275106.1">
    <property type="nucleotide sequence ID" value="NZ_CP141261.1"/>
</dbReference>
<feature type="transmembrane region" description="Helical" evidence="2">
    <location>
        <begin position="18"/>
        <end position="38"/>
    </location>
</feature>
<keyword evidence="2" id="KW-1133">Transmembrane helix</keyword>
<evidence type="ECO:0000313" key="4">
    <source>
        <dbReference type="Proteomes" id="UP001324287"/>
    </source>
</evidence>
<keyword evidence="2" id="KW-0472">Membrane</keyword>
<keyword evidence="2" id="KW-0812">Transmembrane</keyword>
<accession>A0ABZ1AYZ6</accession>
<evidence type="ECO:0000313" key="3">
    <source>
        <dbReference type="EMBL" id="WRL63774.1"/>
    </source>
</evidence>
<evidence type="ECO:0000256" key="1">
    <source>
        <dbReference type="SAM" id="MobiDB-lite"/>
    </source>
</evidence>